<dbReference type="SUPFAM" id="SSF103473">
    <property type="entry name" value="MFS general substrate transporter"/>
    <property type="match status" value="1"/>
</dbReference>
<evidence type="ECO:0000256" key="5">
    <source>
        <dbReference type="ARBA" id="ARBA00022692"/>
    </source>
</evidence>
<dbReference type="InterPro" id="IPR036058">
    <property type="entry name" value="Kazal_dom_sf"/>
</dbReference>
<feature type="region of interest" description="Disordered" evidence="11">
    <location>
        <begin position="784"/>
        <end position="855"/>
    </location>
</feature>
<evidence type="ECO:0000256" key="10">
    <source>
        <dbReference type="RuleBase" id="RU362056"/>
    </source>
</evidence>
<protein>
    <recommendedName>
        <fullName evidence="10">Solute carrier organic anion transporter family member</fullName>
    </recommendedName>
</protein>
<dbReference type="PANTHER" id="PTHR11388:SF95">
    <property type="entry name" value="SOLUTE CARRIER ORGANIC ANION TRANSPORTER FAMILY MEMBER 6A1"/>
    <property type="match status" value="1"/>
</dbReference>
<keyword evidence="10" id="KW-0406">Ion transport</keyword>
<keyword evidence="3 10" id="KW-0813">Transport</keyword>
<dbReference type="PROSITE" id="PS51465">
    <property type="entry name" value="KAZAL_2"/>
    <property type="match status" value="1"/>
</dbReference>
<dbReference type="GO" id="GO:0043252">
    <property type="term" value="P:sodium-independent organic anion transport"/>
    <property type="evidence" value="ECO:0007669"/>
    <property type="project" value="TreeGrafter"/>
</dbReference>
<dbReference type="GeneID" id="103085611"/>
<evidence type="ECO:0000256" key="9">
    <source>
        <dbReference type="ARBA" id="ARBA00023180"/>
    </source>
</evidence>
<dbReference type="NCBIfam" id="TIGR00805">
    <property type="entry name" value="oat"/>
    <property type="match status" value="1"/>
</dbReference>
<evidence type="ECO:0000256" key="11">
    <source>
        <dbReference type="SAM" id="MobiDB-lite"/>
    </source>
</evidence>
<dbReference type="STRING" id="118797.A0A340X629"/>
<keyword evidence="6 10" id="KW-1133">Transmembrane helix</keyword>
<evidence type="ECO:0000256" key="8">
    <source>
        <dbReference type="ARBA" id="ARBA00023157"/>
    </source>
</evidence>
<keyword evidence="13" id="KW-1185">Reference proteome</keyword>
<evidence type="ECO:0000259" key="12">
    <source>
        <dbReference type="PROSITE" id="PS51465"/>
    </source>
</evidence>
<feature type="transmembrane region" description="Helical" evidence="10">
    <location>
        <begin position="302"/>
        <end position="323"/>
    </location>
</feature>
<feature type="transmembrane region" description="Helical" evidence="10">
    <location>
        <begin position="413"/>
        <end position="434"/>
    </location>
</feature>
<proteinExistence type="inferred from homology"/>
<organism evidence="13 14">
    <name type="scientific">Lipotes vexillifer</name>
    <name type="common">Yangtze river dolphin</name>
    <dbReference type="NCBI Taxonomy" id="118797"/>
    <lineage>
        <taxon>Eukaryota</taxon>
        <taxon>Metazoa</taxon>
        <taxon>Chordata</taxon>
        <taxon>Craniata</taxon>
        <taxon>Vertebrata</taxon>
        <taxon>Euteleostomi</taxon>
        <taxon>Mammalia</taxon>
        <taxon>Eutheria</taxon>
        <taxon>Laurasiatheria</taxon>
        <taxon>Artiodactyla</taxon>
        <taxon>Whippomorpha</taxon>
        <taxon>Cetacea</taxon>
        <taxon>Odontoceti</taxon>
        <taxon>Lipotidae</taxon>
        <taxon>Lipotes</taxon>
    </lineage>
</organism>
<dbReference type="RefSeq" id="XP_007455447.1">
    <property type="nucleotide sequence ID" value="XM_007455385.1"/>
</dbReference>
<dbReference type="OrthoDB" id="5062115at2759"/>
<dbReference type="CTD" id="133482"/>
<dbReference type="GO" id="GO:0016323">
    <property type="term" value="C:basolateral plasma membrane"/>
    <property type="evidence" value="ECO:0007669"/>
    <property type="project" value="TreeGrafter"/>
</dbReference>
<dbReference type="KEGG" id="lve:103085611"/>
<dbReference type="Proteomes" id="UP000265300">
    <property type="component" value="Unplaced"/>
</dbReference>
<keyword evidence="7 10" id="KW-0472">Membrane</keyword>
<dbReference type="Pfam" id="PF07648">
    <property type="entry name" value="Kazal_2"/>
    <property type="match status" value="1"/>
</dbReference>
<feature type="transmembrane region" description="Helical" evidence="10">
    <location>
        <begin position="655"/>
        <end position="680"/>
    </location>
</feature>
<keyword evidence="4" id="KW-1003">Cell membrane</keyword>
<gene>
    <name evidence="14" type="primary">SLCO6A1</name>
</gene>
<evidence type="ECO:0000313" key="14">
    <source>
        <dbReference type="RefSeq" id="XP_007455447.1"/>
    </source>
</evidence>
<dbReference type="Pfam" id="PF03137">
    <property type="entry name" value="OATP"/>
    <property type="match status" value="1"/>
</dbReference>
<keyword evidence="5 10" id="KW-0812">Transmembrane</keyword>
<feature type="transmembrane region" description="Helical" evidence="10">
    <location>
        <begin position="446"/>
        <end position="465"/>
    </location>
</feature>
<dbReference type="FunFam" id="1.20.1250.20:FF:000384">
    <property type="entry name" value="Solute carrier organic anion transporter family member"/>
    <property type="match status" value="1"/>
</dbReference>
<dbReference type="SUPFAM" id="SSF100895">
    <property type="entry name" value="Kazal-type serine protease inhibitors"/>
    <property type="match status" value="1"/>
</dbReference>
<dbReference type="FunFam" id="1.20.1250.20:FF:000363">
    <property type="entry name" value="Solute carrier organic anion transporter family member"/>
    <property type="match status" value="1"/>
</dbReference>
<reference evidence="14" key="1">
    <citation type="submission" date="2025-08" db="UniProtKB">
        <authorList>
            <consortium name="RefSeq"/>
        </authorList>
    </citation>
    <scope>IDENTIFICATION</scope>
</reference>
<dbReference type="InterPro" id="IPR036259">
    <property type="entry name" value="MFS_trans_sf"/>
</dbReference>
<feature type="transmembrane region" description="Helical" evidence="10">
    <location>
        <begin position="254"/>
        <end position="277"/>
    </location>
</feature>
<evidence type="ECO:0000256" key="1">
    <source>
        <dbReference type="ARBA" id="ARBA00004651"/>
    </source>
</evidence>
<feature type="transmembrane region" description="Helical" evidence="10">
    <location>
        <begin position="160"/>
        <end position="181"/>
    </location>
</feature>
<feature type="transmembrane region" description="Helical" evidence="10">
    <location>
        <begin position="94"/>
        <end position="113"/>
    </location>
</feature>
<feature type="transmembrane region" description="Helical" evidence="10">
    <location>
        <begin position="133"/>
        <end position="153"/>
    </location>
</feature>
<keyword evidence="8" id="KW-1015">Disulfide bond</keyword>
<dbReference type="Gene3D" id="1.20.1250.20">
    <property type="entry name" value="MFS general substrate transporter like domains"/>
    <property type="match status" value="2"/>
</dbReference>
<comment type="similarity">
    <text evidence="2 10">Belongs to the organo anion transporter (TC 2.A.60) family.</text>
</comment>
<evidence type="ECO:0000256" key="3">
    <source>
        <dbReference type="ARBA" id="ARBA00022448"/>
    </source>
</evidence>
<evidence type="ECO:0000256" key="2">
    <source>
        <dbReference type="ARBA" id="ARBA00009657"/>
    </source>
</evidence>
<feature type="transmembrane region" description="Helical" evidence="10">
    <location>
        <begin position="569"/>
        <end position="590"/>
    </location>
</feature>
<comment type="subcellular location">
    <subcellularLocation>
        <location evidence="1 10">Cell membrane</location>
        <topology evidence="1 10">Multi-pass membrane protein</topology>
    </subcellularLocation>
</comment>
<dbReference type="InterPro" id="IPR004156">
    <property type="entry name" value="OATP"/>
</dbReference>
<accession>A0A340X629</accession>
<feature type="transmembrane region" description="Helical" evidence="10">
    <location>
        <begin position="216"/>
        <end position="242"/>
    </location>
</feature>
<dbReference type="InParanoid" id="A0A340X629"/>
<dbReference type="GO" id="GO:0015347">
    <property type="term" value="F:sodium-independent organic anion transmembrane transporter activity"/>
    <property type="evidence" value="ECO:0007669"/>
    <property type="project" value="TreeGrafter"/>
</dbReference>
<keyword evidence="9" id="KW-0325">Glycoprotein</keyword>
<comment type="caution">
    <text evidence="10">Lacks conserved residue(s) required for the propagation of feature annotation.</text>
</comment>
<sequence>MQEALVEVEPRAALAQPAENTVPSEAEAGKARGKNPRFRIFPANLIKFGSFKKRERAPPSIKKVREKQKESLEGPCGLGCMTFPRCQRFNNIRCFLIFFCILVTSQCIVFGLVDLSTDNFQKENHLKTTENLVLSLTYDISSCLVVVFIAYYGGKGNIPGWITVSSFLVGSGSLLFAFPYFSGGNYKMTVETEDTCQEMKMVKACKKAPLSFQSKYMTFFILGQSVQGIAAIPLYVLGITFIYNSVATHSAGIYLGLVEAAGILGYALGYAIGAPLIKASVNSTFEKSVEDSDDNERWQQSWWIHFVIIAVIAWSTLIPFLCFPHGIQGTARIKAGERKQPHLLDRDQTKDQEFGASIKDLFATFGILIKNPMFVYLSLSRASESLVMIGASEFLPLYIENQFILTPSEATTVAGLVLIPGGALGQILGGIIISKLQMSCKGLMRFVMVTSAVTLVLLAFVIFVHCDSIPFAGITEDYGGTGQLGNLTAPCNSHCKCSSSFYSATCGRNDIGYFSPCFAGCTYSKTLKNHKTYYNCSCIKEGLTTSDNQGDFIDARHGTCDSKCYKLPLFIAFIFSTIVFSAFAGIPNILTILRIVSDKQRSLAVGVTFVILRIFGTIPGPVIFKIVGETSCILRDTEHCGSIGSCWIYNKTKMAYLLAGVCFICKVVTIFFTAIAFGLYKYLPQENSDILPTVVKNLKVKKKERTGSSLWRVTGESLTTLLMESKLLCLRLLDSWSPDLAWFGKQKGKKTAGFERSPDATVFTAFPAAPKGNFRARRLSQPLFGSQSLGSGKQPHTHATGEARRSANYTTAGPDARVLRRRRPRVGGGVSQRRREPLQTDARQAGTLPARGRCHLPGGGARAGLSFLRLRRTGVFCGSDAREP</sequence>
<feature type="region of interest" description="Disordered" evidence="11">
    <location>
        <begin position="1"/>
        <end position="31"/>
    </location>
</feature>
<evidence type="ECO:0000256" key="6">
    <source>
        <dbReference type="ARBA" id="ARBA00022989"/>
    </source>
</evidence>
<dbReference type="AlphaFoldDB" id="A0A340X629"/>
<evidence type="ECO:0000256" key="7">
    <source>
        <dbReference type="ARBA" id="ARBA00023136"/>
    </source>
</evidence>
<dbReference type="PANTHER" id="PTHR11388">
    <property type="entry name" value="ORGANIC ANION TRANSPORTER"/>
    <property type="match status" value="1"/>
</dbReference>
<feature type="transmembrane region" description="Helical" evidence="10">
    <location>
        <begin position="602"/>
        <end position="624"/>
    </location>
</feature>
<evidence type="ECO:0000256" key="4">
    <source>
        <dbReference type="ARBA" id="ARBA00022475"/>
    </source>
</evidence>
<dbReference type="InterPro" id="IPR002350">
    <property type="entry name" value="Kazal_dom"/>
</dbReference>
<feature type="domain" description="Kazal-like" evidence="12">
    <location>
        <begin position="485"/>
        <end position="540"/>
    </location>
</feature>
<dbReference type="GO" id="GO:0006811">
    <property type="term" value="P:monoatomic ion transport"/>
    <property type="evidence" value="ECO:0007669"/>
    <property type="project" value="UniProtKB-KW"/>
</dbReference>
<name>A0A340X629_LIPVE</name>
<evidence type="ECO:0000313" key="13">
    <source>
        <dbReference type="Proteomes" id="UP000265300"/>
    </source>
</evidence>